<evidence type="ECO:0000313" key="2">
    <source>
        <dbReference type="EMBL" id="SFP67870.1"/>
    </source>
</evidence>
<protein>
    <submittedName>
        <fullName evidence="2">Uncharacterized protein</fullName>
    </submittedName>
</protein>
<dbReference type="EMBL" id="FOXI01000006">
    <property type="protein sequence ID" value="SFP67870.1"/>
    <property type="molecule type" value="Genomic_DNA"/>
</dbReference>
<sequence length="166" mass="16937">MTLDEIAAGIEVTAEQEARGVAAVDETGTDLVERLRDHAAALPCTPEAAATVVETHAAGTSVGESAREAGIAPVTAAKALHRCGVSGVTPLSPIAREIVRDWQAGELSRAEAIELAGVGEAEFALGSYIESHEPDPDLSAAVADVGSPTGRKDPLADAVGDVDELF</sequence>
<evidence type="ECO:0000313" key="3">
    <source>
        <dbReference type="Proteomes" id="UP000183769"/>
    </source>
</evidence>
<reference evidence="3" key="1">
    <citation type="submission" date="2016-10" db="EMBL/GenBank/DDBJ databases">
        <authorList>
            <person name="Varghese N."/>
            <person name="Submissions S."/>
        </authorList>
    </citation>
    <scope>NUCLEOTIDE SEQUENCE [LARGE SCALE GENOMIC DNA]</scope>
    <source>
        <strain evidence="3">CGMCC 1.10329</strain>
    </source>
</reference>
<gene>
    <name evidence="2" type="ORF">SAMN05216277_10631</name>
</gene>
<dbReference type="RefSeq" id="WP_074878006.1">
    <property type="nucleotide sequence ID" value="NZ_FOXI01000006.1"/>
</dbReference>
<accession>A0A1I5SAY1</accession>
<organism evidence="2 3">
    <name type="scientific">Halolamina pelagica</name>
    <dbReference type="NCBI Taxonomy" id="699431"/>
    <lineage>
        <taxon>Archaea</taxon>
        <taxon>Methanobacteriati</taxon>
        <taxon>Methanobacteriota</taxon>
        <taxon>Stenosarchaea group</taxon>
        <taxon>Halobacteria</taxon>
        <taxon>Halobacteriales</taxon>
        <taxon>Haloferacaceae</taxon>
    </lineage>
</organism>
<keyword evidence="3" id="KW-1185">Reference proteome</keyword>
<dbReference type="Pfam" id="PF25257">
    <property type="entry name" value="DUF7858"/>
    <property type="match status" value="1"/>
</dbReference>
<dbReference type="Proteomes" id="UP000183769">
    <property type="component" value="Unassembled WGS sequence"/>
</dbReference>
<dbReference type="InterPro" id="IPR057180">
    <property type="entry name" value="DUF7858"/>
</dbReference>
<feature type="region of interest" description="Disordered" evidence="1">
    <location>
        <begin position="137"/>
        <end position="166"/>
    </location>
</feature>
<dbReference type="OrthoDB" id="239492at2157"/>
<name>A0A1I5SAY1_9EURY</name>
<dbReference type="AlphaFoldDB" id="A0A1I5SAY1"/>
<proteinExistence type="predicted"/>
<evidence type="ECO:0000256" key="1">
    <source>
        <dbReference type="SAM" id="MobiDB-lite"/>
    </source>
</evidence>